<dbReference type="AlphaFoldDB" id="A0A653E9H2"/>
<gene>
    <name evidence="2" type="ORF">PMYSY11_3622</name>
</gene>
<dbReference type="EMBL" id="LR215729">
    <property type="protein sequence ID" value="VEV98666.1"/>
    <property type="molecule type" value="Genomic_DNA"/>
</dbReference>
<evidence type="ECO:0000313" key="2">
    <source>
        <dbReference type="EMBL" id="VEV98666.1"/>
    </source>
</evidence>
<evidence type="ECO:0000256" key="1">
    <source>
        <dbReference type="SAM" id="MobiDB-lite"/>
    </source>
</evidence>
<accession>A0A653E9H2</accession>
<protein>
    <submittedName>
        <fullName evidence="2">Uncharacterized protein</fullName>
    </submittedName>
</protein>
<name>A0A653E9H2_9PSED</name>
<organism evidence="2">
    <name type="scientific">Pseudomonas marincola</name>
    <dbReference type="NCBI Taxonomy" id="437900"/>
    <lineage>
        <taxon>Bacteria</taxon>
        <taxon>Pseudomonadati</taxon>
        <taxon>Pseudomonadota</taxon>
        <taxon>Gammaproteobacteria</taxon>
        <taxon>Pseudomonadales</taxon>
        <taxon>Pseudomonadaceae</taxon>
        <taxon>Pseudomonas</taxon>
    </lineage>
</organism>
<sequence>MPGTLDNEIYQRRSGTDEDKFHLL</sequence>
<feature type="region of interest" description="Disordered" evidence="1">
    <location>
        <begin position="1"/>
        <end position="24"/>
    </location>
</feature>
<proteinExistence type="predicted"/>
<reference evidence="2" key="1">
    <citation type="submission" date="2019-02" db="EMBL/GenBank/DDBJ databases">
        <authorList>
            <consortium name="Genoscope - CEA"/>
            <person name="William W."/>
        </authorList>
    </citation>
    <scope>NUCLEOTIDE SEQUENCE [LARGE SCALE GENOMIC DNA]</scope>
    <source>
        <strain evidence="2">YSy11</strain>
    </source>
</reference>
<feature type="compositionally biased region" description="Basic and acidic residues" evidence="1">
    <location>
        <begin position="9"/>
        <end position="24"/>
    </location>
</feature>